<keyword evidence="1" id="KW-0812">Transmembrane</keyword>
<feature type="transmembrane region" description="Helical" evidence="1">
    <location>
        <begin position="6"/>
        <end position="23"/>
    </location>
</feature>
<sequence length="166" mass="19978">MNIEEGLLLIFFLFLIILQVKRIKQIEIFSKRTYLEKMAVGIGILILIASVYFYANEWTHYIMGVLGVVTFITLFFEQGISAKGFHLMHPRYRWLQDYVIKWEEIHKITIIITEKERLKIEWVSTLFGKPKFYFDKREYHRILTIIKEHIPDKVILEVIENNKQIQ</sequence>
<keyword evidence="1" id="KW-0472">Membrane</keyword>
<accession>A0A4R1MTD0</accession>
<gene>
    <name evidence="2" type="ORF">EDC19_1404</name>
</gene>
<dbReference type="OrthoDB" id="1908914at2"/>
<organism evidence="2 3">
    <name type="scientific">Natranaerovirga hydrolytica</name>
    <dbReference type="NCBI Taxonomy" id="680378"/>
    <lineage>
        <taxon>Bacteria</taxon>
        <taxon>Bacillati</taxon>
        <taxon>Bacillota</taxon>
        <taxon>Clostridia</taxon>
        <taxon>Lachnospirales</taxon>
        <taxon>Natranaerovirgaceae</taxon>
        <taxon>Natranaerovirga</taxon>
    </lineage>
</organism>
<evidence type="ECO:0000313" key="2">
    <source>
        <dbReference type="EMBL" id="TCK93213.1"/>
    </source>
</evidence>
<feature type="transmembrane region" description="Helical" evidence="1">
    <location>
        <begin position="61"/>
        <end position="80"/>
    </location>
</feature>
<dbReference type="RefSeq" id="WP_132282131.1">
    <property type="nucleotide sequence ID" value="NZ_SMGQ01000012.1"/>
</dbReference>
<dbReference type="EMBL" id="SMGQ01000012">
    <property type="protein sequence ID" value="TCK93213.1"/>
    <property type="molecule type" value="Genomic_DNA"/>
</dbReference>
<evidence type="ECO:0008006" key="4">
    <source>
        <dbReference type="Google" id="ProtNLM"/>
    </source>
</evidence>
<evidence type="ECO:0000256" key="1">
    <source>
        <dbReference type="SAM" id="Phobius"/>
    </source>
</evidence>
<feature type="transmembrane region" description="Helical" evidence="1">
    <location>
        <begin position="35"/>
        <end position="55"/>
    </location>
</feature>
<proteinExistence type="predicted"/>
<protein>
    <recommendedName>
        <fullName evidence="4">DUF5673 domain-containing protein</fullName>
    </recommendedName>
</protein>
<reference evidence="2 3" key="1">
    <citation type="submission" date="2019-03" db="EMBL/GenBank/DDBJ databases">
        <title>Genomic Encyclopedia of Type Strains, Phase IV (KMG-IV): sequencing the most valuable type-strain genomes for metagenomic binning, comparative biology and taxonomic classification.</title>
        <authorList>
            <person name="Goeker M."/>
        </authorList>
    </citation>
    <scope>NUCLEOTIDE SEQUENCE [LARGE SCALE GENOMIC DNA]</scope>
    <source>
        <strain evidence="2 3">DSM 24176</strain>
    </source>
</reference>
<evidence type="ECO:0000313" key="3">
    <source>
        <dbReference type="Proteomes" id="UP000294545"/>
    </source>
</evidence>
<dbReference type="AlphaFoldDB" id="A0A4R1MTD0"/>
<keyword evidence="3" id="KW-1185">Reference proteome</keyword>
<dbReference type="Proteomes" id="UP000294545">
    <property type="component" value="Unassembled WGS sequence"/>
</dbReference>
<keyword evidence="1" id="KW-1133">Transmembrane helix</keyword>
<name>A0A4R1MTD0_9FIRM</name>
<comment type="caution">
    <text evidence="2">The sequence shown here is derived from an EMBL/GenBank/DDBJ whole genome shotgun (WGS) entry which is preliminary data.</text>
</comment>